<gene>
    <name evidence="1" type="ORF">A3L04_00050</name>
    <name evidence="2" type="ORF">CHITON_0005</name>
</gene>
<reference evidence="3" key="1">
    <citation type="submission" date="2016-01" db="EMBL/GenBank/DDBJ databases">
        <authorList>
            <person name="Vorgias C.E."/>
        </authorList>
    </citation>
    <scope>NUCLEOTIDE SEQUENCE [LARGE SCALE GENOMIC DNA]</scope>
</reference>
<dbReference type="EMBL" id="CP015193">
    <property type="protein sequence ID" value="ASJ15579.1"/>
    <property type="molecule type" value="Genomic_DNA"/>
</dbReference>
<evidence type="ECO:0000313" key="1">
    <source>
        <dbReference type="EMBL" id="ASJ15579.1"/>
    </source>
</evidence>
<name>A0A170S8E6_9EURY</name>
<protein>
    <submittedName>
        <fullName evidence="2">Uncharacterized protein</fullName>
    </submittedName>
</protein>
<dbReference type="OrthoDB" id="103547at2157"/>
<proteinExistence type="predicted"/>
<sequence length="213" mass="23728">MKMKILVILFMLVVGVGGCISTGTLTVTHHSPENTTTQQPTTTKLEKVWVYVNKSEYNATILVPVNIAKEVEELLDNITIEQIDISAKEEGSGAGFRVYILKFPEVPESIKLRVDFSPVLNGTIVTSNTISSISIVYSGKVYSGNITIKKPLRITKADYQIKFSEIKNRTRLGTIFTLGITIEVFVEKTGENEWKIFAVWNNETVGGIYYSRG</sequence>
<dbReference type="AlphaFoldDB" id="A0A170S8E6"/>
<dbReference type="GeneID" id="33320913"/>
<dbReference type="STRING" id="54262.CHITON_0005"/>
<evidence type="ECO:0000313" key="2">
    <source>
        <dbReference type="EMBL" id="CUX76784.1"/>
    </source>
</evidence>
<dbReference type="Proteomes" id="UP000250189">
    <property type="component" value="Chromosome"/>
</dbReference>
<dbReference type="KEGG" id="tch:CHITON_0005"/>
<keyword evidence="4" id="KW-1185">Reference proteome</keyword>
<evidence type="ECO:0000313" key="3">
    <source>
        <dbReference type="Proteomes" id="UP000093069"/>
    </source>
</evidence>
<dbReference type="Proteomes" id="UP000093069">
    <property type="component" value="Chromosome I"/>
</dbReference>
<reference evidence="1 4" key="3">
    <citation type="submission" date="2016-04" db="EMBL/GenBank/DDBJ databases">
        <title>Complete genome sequence of Thermococcus chitonophagus type strain GC74.</title>
        <authorList>
            <person name="Oger P.M."/>
        </authorList>
    </citation>
    <scope>NUCLEOTIDE SEQUENCE [LARGE SCALE GENOMIC DNA]</scope>
    <source>
        <strain evidence="1 4">GC74</strain>
    </source>
</reference>
<organism evidence="2 3">
    <name type="scientific">Thermococcus chitonophagus</name>
    <dbReference type="NCBI Taxonomy" id="54262"/>
    <lineage>
        <taxon>Archaea</taxon>
        <taxon>Methanobacteriati</taxon>
        <taxon>Methanobacteriota</taxon>
        <taxon>Thermococci</taxon>
        <taxon>Thermococcales</taxon>
        <taxon>Thermococcaceae</taxon>
        <taxon>Thermococcus</taxon>
    </lineage>
</organism>
<reference evidence="2" key="2">
    <citation type="submission" date="2016-01" db="EMBL/GenBank/DDBJ databases">
        <authorList>
            <person name="McClelland M."/>
            <person name="Jain A."/>
            <person name="Saraogi P."/>
            <person name="Mendelson R."/>
            <person name="Westerman R."/>
            <person name="SanMiguel P."/>
            <person name="Csonka L."/>
        </authorList>
    </citation>
    <scope>NUCLEOTIDE SEQUENCE</scope>
    <source>
        <strain evidence="2">1</strain>
    </source>
</reference>
<dbReference type="RefSeq" id="WP_068575548.1">
    <property type="nucleotide sequence ID" value="NZ_CP015193.1"/>
</dbReference>
<accession>A0A170S8E6</accession>
<evidence type="ECO:0000313" key="4">
    <source>
        <dbReference type="Proteomes" id="UP000250189"/>
    </source>
</evidence>
<dbReference type="EMBL" id="LN999010">
    <property type="protein sequence ID" value="CUX76784.1"/>
    <property type="molecule type" value="Genomic_DNA"/>
</dbReference>
<dbReference type="PROSITE" id="PS51257">
    <property type="entry name" value="PROKAR_LIPOPROTEIN"/>
    <property type="match status" value="1"/>
</dbReference>